<comment type="caution">
    <text evidence="10">The sequence shown here is derived from an EMBL/GenBank/DDBJ whole genome shotgun (WGS) entry which is preliminary data.</text>
</comment>
<keyword evidence="4 8" id="KW-1133">Transmembrane helix</keyword>
<feature type="repeat" description="ANK" evidence="7">
    <location>
        <begin position="68"/>
        <end position="90"/>
    </location>
</feature>
<feature type="transmembrane region" description="Helical" evidence="8">
    <location>
        <begin position="496"/>
        <end position="519"/>
    </location>
</feature>
<dbReference type="PROSITE" id="PS50088">
    <property type="entry name" value="ANK_REPEAT"/>
    <property type="match status" value="4"/>
</dbReference>
<sequence>MDPALHKAVTHGDLRMLKIILTADSTPLLSRTPQQNTALHIAARLGHQDIADRMLKECETLLLEKNVDGDTPLHVASKFGKIEVVDLLINYSLEWPIDIESEEGSPFTTKNKLGNTALHEAVTHGKSEVALRLLEANPDVGHILNEKHESPLHIASREGLVQVVKEILKQSWVELEVETQPPASGTGTPLHQAVLGGHIKIVEMLLYRRNDLVKQVDSDGNNALHYAAQNDNGRIVEMLITKESSLAYGNNHWGQPPLHVAVYYGAKAAIKAILKHCPDTAEQFGQDGGNALHVAVNRGKFSSLKCLLKHIQPEEIINHQDYDGNTPLHLAAKQSRIQSSLLLLKDRRVNPCLLNNKRQTARSAIEILETNTYDMFIWKELKKQEAKRCKKQQLPPVPSSRSFGKKKTTPDDYFELSVQTYTVVAALIATVTFAAVFTMPGGYQQNEGFAILGKKAAFKPFVISTTIAMCSALVVVFCFIWAWRDPVKFKLNQLKWGHRLIVLACLSMIVSLMTAIYLVVEPESRWLSIVVILIGCSTPIVVWLILGPEVLFVPL</sequence>
<keyword evidence="3" id="KW-0677">Repeat</keyword>
<evidence type="ECO:0000256" key="5">
    <source>
        <dbReference type="ARBA" id="ARBA00023043"/>
    </source>
</evidence>
<evidence type="ECO:0000256" key="8">
    <source>
        <dbReference type="SAM" id="Phobius"/>
    </source>
</evidence>
<dbReference type="EMBL" id="JAMQYH010000001">
    <property type="protein sequence ID" value="KAJ1700831.1"/>
    <property type="molecule type" value="Genomic_DNA"/>
</dbReference>
<dbReference type="GO" id="GO:0005886">
    <property type="term" value="C:plasma membrane"/>
    <property type="evidence" value="ECO:0007669"/>
    <property type="project" value="TreeGrafter"/>
</dbReference>
<evidence type="ECO:0000256" key="1">
    <source>
        <dbReference type="ARBA" id="ARBA00004141"/>
    </source>
</evidence>
<feature type="transmembrane region" description="Helical" evidence="8">
    <location>
        <begin position="421"/>
        <end position="440"/>
    </location>
</feature>
<keyword evidence="11" id="KW-1185">Reference proteome</keyword>
<dbReference type="Proteomes" id="UP001151287">
    <property type="component" value="Unassembled WGS sequence"/>
</dbReference>
<feature type="repeat" description="ANK" evidence="7">
    <location>
        <begin position="113"/>
        <end position="140"/>
    </location>
</feature>
<evidence type="ECO:0000256" key="7">
    <source>
        <dbReference type="PROSITE-ProRule" id="PRU00023"/>
    </source>
</evidence>
<evidence type="ECO:0000256" key="3">
    <source>
        <dbReference type="ARBA" id="ARBA00022737"/>
    </source>
</evidence>
<dbReference type="InterPro" id="IPR002110">
    <property type="entry name" value="Ankyrin_rpt"/>
</dbReference>
<dbReference type="Pfam" id="PF12796">
    <property type="entry name" value="Ank_2"/>
    <property type="match status" value="3"/>
</dbReference>
<keyword evidence="2 8" id="KW-0812">Transmembrane</keyword>
<dbReference type="InterPro" id="IPR036770">
    <property type="entry name" value="Ankyrin_rpt-contain_sf"/>
</dbReference>
<comment type="subcellular location">
    <subcellularLocation>
        <location evidence="1">Membrane</location>
        <topology evidence="1">Multi-pass membrane protein</topology>
    </subcellularLocation>
</comment>
<accession>A0A9Q0CVI2</accession>
<feature type="repeat" description="ANK" evidence="7">
    <location>
        <begin position="323"/>
        <end position="356"/>
    </location>
</feature>
<organism evidence="10 11">
    <name type="scientific">Rhynchospora breviuscula</name>
    <dbReference type="NCBI Taxonomy" id="2022672"/>
    <lineage>
        <taxon>Eukaryota</taxon>
        <taxon>Viridiplantae</taxon>
        <taxon>Streptophyta</taxon>
        <taxon>Embryophyta</taxon>
        <taxon>Tracheophyta</taxon>
        <taxon>Spermatophyta</taxon>
        <taxon>Magnoliopsida</taxon>
        <taxon>Liliopsida</taxon>
        <taxon>Poales</taxon>
        <taxon>Cyperaceae</taxon>
        <taxon>Cyperoideae</taxon>
        <taxon>Rhynchosporeae</taxon>
        <taxon>Rhynchospora</taxon>
    </lineage>
</organism>
<evidence type="ECO:0000256" key="4">
    <source>
        <dbReference type="ARBA" id="ARBA00022989"/>
    </source>
</evidence>
<dbReference type="OrthoDB" id="10040922at2759"/>
<proteinExistence type="predicted"/>
<reference evidence="10" key="1">
    <citation type="journal article" date="2022" name="Cell">
        <title>Repeat-based holocentromeres influence genome architecture and karyotype evolution.</title>
        <authorList>
            <person name="Hofstatter P.G."/>
            <person name="Thangavel G."/>
            <person name="Lux T."/>
            <person name="Neumann P."/>
            <person name="Vondrak T."/>
            <person name="Novak P."/>
            <person name="Zhang M."/>
            <person name="Costa L."/>
            <person name="Castellani M."/>
            <person name="Scott A."/>
            <person name="Toegelov H."/>
            <person name="Fuchs J."/>
            <person name="Mata-Sucre Y."/>
            <person name="Dias Y."/>
            <person name="Vanzela A.L.L."/>
            <person name="Huettel B."/>
            <person name="Almeida C.C.S."/>
            <person name="Simkova H."/>
            <person name="Souza G."/>
            <person name="Pedrosa-Harand A."/>
            <person name="Macas J."/>
            <person name="Mayer K.F.X."/>
            <person name="Houben A."/>
            <person name="Marques A."/>
        </authorList>
    </citation>
    <scope>NUCLEOTIDE SEQUENCE</scope>
    <source>
        <strain evidence="10">RhyBre1mFocal</strain>
    </source>
</reference>
<keyword evidence="6 8" id="KW-0472">Membrane</keyword>
<evidence type="ECO:0000259" key="9">
    <source>
        <dbReference type="Pfam" id="PF13962"/>
    </source>
</evidence>
<evidence type="ECO:0000313" key="11">
    <source>
        <dbReference type="Proteomes" id="UP001151287"/>
    </source>
</evidence>
<evidence type="ECO:0000256" key="6">
    <source>
        <dbReference type="ARBA" id="ARBA00023136"/>
    </source>
</evidence>
<keyword evidence="5 7" id="KW-0040">ANK repeat</keyword>
<dbReference type="SUPFAM" id="SSF48403">
    <property type="entry name" value="Ankyrin repeat"/>
    <property type="match status" value="1"/>
</dbReference>
<name>A0A9Q0CVI2_9POAL</name>
<gene>
    <name evidence="10" type="ORF">LUZ63_000610</name>
</gene>
<feature type="repeat" description="ANK" evidence="7">
    <location>
        <begin position="219"/>
        <end position="251"/>
    </location>
</feature>
<feature type="domain" description="PGG" evidence="9">
    <location>
        <begin position="417"/>
        <end position="519"/>
    </location>
</feature>
<dbReference type="PROSITE" id="PS50297">
    <property type="entry name" value="ANK_REP_REGION"/>
    <property type="match status" value="4"/>
</dbReference>
<dbReference type="AlphaFoldDB" id="A0A9Q0CVI2"/>
<protein>
    <recommendedName>
        <fullName evidence="9">PGG domain-containing protein</fullName>
    </recommendedName>
</protein>
<dbReference type="PANTHER" id="PTHR24186">
    <property type="entry name" value="PROTEIN PHOSPHATASE 1 REGULATORY SUBUNIT"/>
    <property type="match status" value="1"/>
</dbReference>
<feature type="transmembrane region" description="Helical" evidence="8">
    <location>
        <begin position="526"/>
        <end position="546"/>
    </location>
</feature>
<dbReference type="InterPro" id="IPR026961">
    <property type="entry name" value="PGG_dom"/>
</dbReference>
<dbReference type="Gene3D" id="1.25.40.20">
    <property type="entry name" value="Ankyrin repeat-containing domain"/>
    <property type="match status" value="2"/>
</dbReference>
<feature type="transmembrane region" description="Helical" evidence="8">
    <location>
        <begin position="461"/>
        <end position="484"/>
    </location>
</feature>
<dbReference type="SMART" id="SM00248">
    <property type="entry name" value="ANK"/>
    <property type="match status" value="10"/>
</dbReference>
<evidence type="ECO:0000256" key="2">
    <source>
        <dbReference type="ARBA" id="ARBA00022692"/>
    </source>
</evidence>
<dbReference type="PANTHER" id="PTHR24186:SF50">
    <property type="entry name" value="ANKYRIN REPEAT-CONTAINING PROTEIN ITN1-LIKE ISOFORM X1"/>
    <property type="match status" value="1"/>
</dbReference>
<dbReference type="Pfam" id="PF13962">
    <property type="entry name" value="PGG"/>
    <property type="match status" value="1"/>
</dbReference>
<evidence type="ECO:0000313" key="10">
    <source>
        <dbReference type="EMBL" id="KAJ1700831.1"/>
    </source>
</evidence>
<dbReference type="Pfam" id="PF13637">
    <property type="entry name" value="Ank_4"/>
    <property type="match status" value="1"/>
</dbReference>